<feature type="compositionally biased region" description="Basic and acidic residues" evidence="1">
    <location>
        <begin position="256"/>
        <end position="269"/>
    </location>
</feature>
<feature type="region of interest" description="Disordered" evidence="1">
    <location>
        <begin position="829"/>
        <end position="883"/>
    </location>
</feature>
<keyword evidence="2" id="KW-1185">Reference proteome</keyword>
<evidence type="ECO:0000313" key="3">
    <source>
        <dbReference type="RefSeq" id="XP_010261562.1"/>
    </source>
</evidence>
<reference evidence="3" key="1">
    <citation type="submission" date="2025-08" db="UniProtKB">
        <authorList>
            <consortium name="RefSeq"/>
        </authorList>
    </citation>
    <scope>IDENTIFICATION</scope>
</reference>
<dbReference type="Proteomes" id="UP000189703">
    <property type="component" value="Unplaced"/>
</dbReference>
<feature type="compositionally biased region" description="Basic and acidic residues" evidence="1">
    <location>
        <begin position="476"/>
        <end position="492"/>
    </location>
</feature>
<feature type="compositionally biased region" description="Polar residues" evidence="1">
    <location>
        <begin position="1149"/>
        <end position="1165"/>
    </location>
</feature>
<evidence type="ECO:0000256" key="1">
    <source>
        <dbReference type="SAM" id="MobiDB-lite"/>
    </source>
</evidence>
<protein>
    <submittedName>
        <fullName evidence="3">Zinc finger CCCH domain-containing protein 13</fullName>
    </submittedName>
</protein>
<sequence>MPRSSRHKSHRQHKHSSKDTREYSDSDEDGSLRDRKGREEAAARVSRDSASGEKRKLGSQSQDGKDLFGPGNGDMSEDYVASKRRKDRADAVVTDRWNGGEDEQGDSLVGDRETKGDGPRPDSDKGPKSKSSVDSKSKSSRKSDSWSERKEENVVSTGENEEARKSMSKVESKRKSEKDSSRKDNHQYKDAKEKERGTEKDRKVQDVRRERSVDTIPGSGVAGGELGRKQGSQSGGFEEERPVKREADNTEWQIQDDLRNPELEKELEKRIRRRRDGSGDKDKYQDDVRDSTEKRLSSRDDHSKNGRYKEERNKDGRYRVKYREDLERDHRPRDDKHRDERSSRDHISSRSDSKHLRDESISAESRHKKSKSQDDDRDGSPHPDNRGARYKDIKGRKRSNDDTDDHGDIKLQSSKEHRSDVEKKSSSSSKIDSHVDRGRSQSRHADVDSSVSNARRKSSPSPGAHVSKEQHRHGSKQMDMKYRDSASEERIRPNATSSREVGVSGILEKSRSLDKSVQRDDNHFGELSTERSPRSDVLASPMQFEKSPSSSSIDRRYSNRSSVRRSLDVEETGRRSTGSKDARDHSNNEDRGSREFPFEKAVDEFSQGDGDTVSVSSSFNRTGHFPDRSSSLPPPPPFRAGADGPSVLGSSEEDSRGKPSNRFKRSSDTGAGRGQGNPWKGTPNWPSPVANGFLPYQHGPPPGGFHVMQQFPAPPLFGVRPSMELNHAGVHYHLPDTDRFSTHGHPFGWRNPAEESCPPHLHGWDGSNGVYGDDSHMFGRPEWDQNRHLMSGRGRETSAEMWKGHNGGMNMELPTTSQKEDYPLRVPDEVWAGQSSQRTRNERNRSVTRAESIEIKRSSSTPEKGISEASPKSIHGNSPEPCKISSNGGSQFCHVYLSGIEISEDLTHPELYGQCMGLLETEGNKTDEDVTKNAQMDLEESAESGYNISYTMGASFFPAIRATVFQRALNLYKKQSEEMKAKNIQSFSEPQQKMITADDGVKPELVPTSNQETAGDAVLDYYKQEKADAVPTSNLEAVEQFPSLSDQKPVKMGERVSTTGEEVVELMSTPLVDDIRPPSTPSQKIPESEPTPGKVVQEVMISASNQKKMELIASPDQEKHEAVGHCLFSPETASQPISNSISNDEETNKSGISKGNPSTNGSEGNQAFGDIMCGPVGFSDSSKVCEALMSESIESGLVNLSRIHHSPESTH</sequence>
<feature type="compositionally biased region" description="Basic and acidic residues" evidence="1">
    <location>
        <begin position="565"/>
        <end position="603"/>
    </location>
</feature>
<feature type="compositionally biased region" description="Basic and acidic residues" evidence="1">
    <location>
        <begin position="276"/>
        <end position="360"/>
    </location>
</feature>
<feature type="compositionally biased region" description="Basic and acidic residues" evidence="1">
    <location>
        <begin position="371"/>
        <end position="447"/>
    </location>
</feature>
<organism evidence="2 3">
    <name type="scientific">Nelumbo nucifera</name>
    <name type="common">Sacred lotus</name>
    <dbReference type="NCBI Taxonomy" id="4432"/>
    <lineage>
        <taxon>Eukaryota</taxon>
        <taxon>Viridiplantae</taxon>
        <taxon>Streptophyta</taxon>
        <taxon>Embryophyta</taxon>
        <taxon>Tracheophyta</taxon>
        <taxon>Spermatophyta</taxon>
        <taxon>Magnoliopsida</taxon>
        <taxon>Proteales</taxon>
        <taxon>Nelumbonaceae</taxon>
        <taxon>Nelumbo</taxon>
    </lineage>
</organism>
<dbReference type="OrthoDB" id="1938945at2759"/>
<feature type="region of interest" description="Disordered" evidence="1">
    <location>
        <begin position="1072"/>
        <end position="1093"/>
    </location>
</feature>
<dbReference type="OMA" id="IQEPDHY"/>
<dbReference type="eggNOG" id="ENOG502QVIK">
    <property type="taxonomic scope" value="Eukaryota"/>
</dbReference>
<dbReference type="AlphaFoldDB" id="A0A1U8A568"/>
<dbReference type="PANTHER" id="PTHR34837:SF1">
    <property type="entry name" value="LOW PROTEIN: ZINC FINGER CCCH DOMAIN PROTEIN"/>
    <property type="match status" value="1"/>
</dbReference>
<feature type="compositionally biased region" description="Basic and acidic residues" evidence="1">
    <location>
        <begin position="17"/>
        <end position="56"/>
    </location>
</feature>
<accession>A0A1U8A568</accession>
<evidence type="ECO:0000313" key="2">
    <source>
        <dbReference type="Proteomes" id="UP000189703"/>
    </source>
</evidence>
<feature type="compositionally biased region" description="Basic and acidic residues" evidence="1">
    <location>
        <begin position="508"/>
        <end position="534"/>
    </location>
</feature>
<feature type="region of interest" description="Disordered" evidence="1">
    <location>
        <begin position="1130"/>
        <end position="1167"/>
    </location>
</feature>
<feature type="compositionally biased region" description="Basic and acidic residues" evidence="1">
    <location>
        <begin position="161"/>
        <end position="213"/>
    </location>
</feature>
<feature type="compositionally biased region" description="Basic and acidic residues" evidence="1">
    <location>
        <begin position="109"/>
        <end position="153"/>
    </location>
</feature>
<gene>
    <name evidence="3" type="primary">LOC104600358</name>
</gene>
<dbReference type="GeneID" id="104600358"/>
<dbReference type="KEGG" id="nnu:104600358"/>
<feature type="compositionally biased region" description="Basic residues" evidence="1">
    <location>
        <begin position="1"/>
        <end position="16"/>
    </location>
</feature>
<dbReference type="RefSeq" id="XP_010261562.1">
    <property type="nucleotide sequence ID" value="XM_010263260.2"/>
</dbReference>
<feature type="region of interest" description="Disordered" evidence="1">
    <location>
        <begin position="1"/>
        <end position="697"/>
    </location>
</feature>
<name>A0A1U8A568_NELNU</name>
<dbReference type="FunCoup" id="A0A1U8A568">
    <property type="interactions" value="1822"/>
</dbReference>
<feature type="compositionally biased region" description="Basic and acidic residues" evidence="1">
    <location>
        <begin position="238"/>
        <end position="248"/>
    </location>
</feature>
<dbReference type="PANTHER" id="PTHR34837">
    <property type="entry name" value="OS05G0595500 PROTEIN"/>
    <property type="match status" value="1"/>
</dbReference>
<feature type="compositionally biased region" description="Polar residues" evidence="1">
    <location>
        <begin position="1131"/>
        <end position="1142"/>
    </location>
</feature>
<proteinExistence type="predicted"/>